<keyword evidence="2" id="KW-1185">Reference proteome</keyword>
<proteinExistence type="predicted"/>
<dbReference type="Proteomes" id="UP001370758">
    <property type="component" value="Unassembled WGS sequence"/>
</dbReference>
<name>A0AAV9WAU3_9PEZI</name>
<evidence type="ECO:0000313" key="1">
    <source>
        <dbReference type="EMBL" id="KAK6504626.1"/>
    </source>
</evidence>
<organism evidence="1 2">
    <name type="scientific">Arthrobotrys musiformis</name>
    <dbReference type="NCBI Taxonomy" id="47236"/>
    <lineage>
        <taxon>Eukaryota</taxon>
        <taxon>Fungi</taxon>
        <taxon>Dikarya</taxon>
        <taxon>Ascomycota</taxon>
        <taxon>Pezizomycotina</taxon>
        <taxon>Orbiliomycetes</taxon>
        <taxon>Orbiliales</taxon>
        <taxon>Orbiliaceae</taxon>
        <taxon>Arthrobotrys</taxon>
    </lineage>
</organism>
<reference evidence="1 2" key="1">
    <citation type="submission" date="2023-08" db="EMBL/GenBank/DDBJ databases">
        <authorList>
            <person name="Palmer J.M."/>
        </authorList>
    </citation>
    <scope>NUCLEOTIDE SEQUENCE [LARGE SCALE GENOMIC DNA]</scope>
    <source>
        <strain evidence="1 2">TWF481</strain>
    </source>
</reference>
<accession>A0AAV9WAU3</accession>
<dbReference type="AlphaFoldDB" id="A0AAV9WAU3"/>
<sequence>MCKLDPTYWHIGTLQLVSSPDSSTLPYTNVIRRSRTTKYGNTTQRVFGGVWWPKSLQDGFTQRCLREKAFTGTKWNYADLVNQTQHGFPNYARHGASIEGQDALLVCLVSYPDRTKSDRGCPNLLYLIEERHFATAAAFGLRDKYFEHPNCIHIQYIS</sequence>
<protein>
    <submittedName>
        <fullName evidence="1">Uncharacterized protein</fullName>
    </submittedName>
</protein>
<comment type="caution">
    <text evidence="1">The sequence shown here is derived from an EMBL/GenBank/DDBJ whole genome shotgun (WGS) entry which is preliminary data.</text>
</comment>
<gene>
    <name evidence="1" type="ORF">TWF481_006565</name>
</gene>
<dbReference type="EMBL" id="JAVHJL010000004">
    <property type="protein sequence ID" value="KAK6504626.1"/>
    <property type="molecule type" value="Genomic_DNA"/>
</dbReference>
<evidence type="ECO:0000313" key="2">
    <source>
        <dbReference type="Proteomes" id="UP001370758"/>
    </source>
</evidence>